<organism evidence="2 3">
    <name type="scientific">Capsicum baccatum</name>
    <name type="common">Peruvian pepper</name>
    <dbReference type="NCBI Taxonomy" id="33114"/>
    <lineage>
        <taxon>Eukaryota</taxon>
        <taxon>Viridiplantae</taxon>
        <taxon>Streptophyta</taxon>
        <taxon>Embryophyta</taxon>
        <taxon>Tracheophyta</taxon>
        <taxon>Spermatophyta</taxon>
        <taxon>Magnoliopsida</taxon>
        <taxon>eudicotyledons</taxon>
        <taxon>Gunneridae</taxon>
        <taxon>Pentapetalae</taxon>
        <taxon>asterids</taxon>
        <taxon>lamiids</taxon>
        <taxon>Solanales</taxon>
        <taxon>Solanaceae</taxon>
        <taxon>Solanoideae</taxon>
        <taxon>Capsiceae</taxon>
        <taxon>Capsicum</taxon>
    </lineage>
</organism>
<name>A0A2G2VZF1_CAPBA</name>
<proteinExistence type="predicted"/>
<accession>A0A2G2VZF1</accession>
<gene>
    <name evidence="2" type="ORF">CQW23_21939</name>
</gene>
<sequence length="255" mass="27692">MTIEGDGDKEYLDEDEVTSNRLVQERENVSQDCEFKVETVNGDVRGGCGGTLQAKCGKDFFMLPPLSYCSCFCIPFIELLGCALFKPRLKGLLETSSLFLRVIEAANGLQAWKILENGTNQIDVVLSEASSGSGSGTQTRKSVKSKSSEQSANDSGSYDGEDNQRNAPLGKGGDDGSDIERVIGQNRLFKLISLKQCRPCNQAPEPGGSTCVQVIRSNAENSTHMESHMTRTPQEIAKKNLMALKKANSLSLEIV</sequence>
<keyword evidence="3" id="KW-1185">Reference proteome</keyword>
<dbReference type="Proteomes" id="UP000224567">
    <property type="component" value="Unassembled WGS sequence"/>
</dbReference>
<feature type="compositionally biased region" description="Polar residues" evidence="1">
    <location>
        <begin position="129"/>
        <end position="140"/>
    </location>
</feature>
<feature type="region of interest" description="Disordered" evidence="1">
    <location>
        <begin position="129"/>
        <end position="177"/>
    </location>
</feature>
<evidence type="ECO:0000313" key="3">
    <source>
        <dbReference type="Proteomes" id="UP000224567"/>
    </source>
</evidence>
<dbReference type="AlphaFoldDB" id="A0A2G2VZF1"/>
<reference evidence="3" key="2">
    <citation type="journal article" date="2017" name="J. Anim. Genet.">
        <title>Multiple reference genome sequences of hot pepper reveal the massive evolution of plant disease resistance genes by retroduplication.</title>
        <authorList>
            <person name="Kim S."/>
            <person name="Park J."/>
            <person name="Yeom S.-I."/>
            <person name="Kim Y.-M."/>
            <person name="Seo E."/>
            <person name="Kim K.-T."/>
            <person name="Kim M.-S."/>
            <person name="Lee J.M."/>
            <person name="Cheong K."/>
            <person name="Shin H.-S."/>
            <person name="Kim S.-B."/>
            <person name="Han K."/>
            <person name="Lee J."/>
            <person name="Park M."/>
            <person name="Lee H.-A."/>
            <person name="Lee H.-Y."/>
            <person name="Lee Y."/>
            <person name="Oh S."/>
            <person name="Lee J.H."/>
            <person name="Choi E."/>
            <person name="Choi E."/>
            <person name="Lee S.E."/>
            <person name="Jeon J."/>
            <person name="Kim H."/>
            <person name="Choi G."/>
            <person name="Song H."/>
            <person name="Lee J."/>
            <person name="Lee S.-C."/>
            <person name="Kwon J.-K."/>
            <person name="Lee H.-Y."/>
            <person name="Koo N."/>
            <person name="Hong Y."/>
            <person name="Kim R.W."/>
            <person name="Kang W.-H."/>
            <person name="Huh J.H."/>
            <person name="Kang B.-C."/>
            <person name="Yang T.-J."/>
            <person name="Lee Y.-H."/>
            <person name="Bennetzen J.L."/>
            <person name="Choi D."/>
        </authorList>
    </citation>
    <scope>NUCLEOTIDE SEQUENCE [LARGE SCALE GENOMIC DNA]</scope>
    <source>
        <strain evidence="3">cv. PBC81</strain>
    </source>
</reference>
<protein>
    <submittedName>
        <fullName evidence="2">Uncharacterized protein</fullName>
    </submittedName>
</protein>
<comment type="caution">
    <text evidence="2">The sequence shown here is derived from an EMBL/GenBank/DDBJ whole genome shotgun (WGS) entry which is preliminary data.</text>
</comment>
<dbReference type="STRING" id="33114.A0A2G2VZF1"/>
<dbReference type="OrthoDB" id="60033at2759"/>
<reference evidence="2 3" key="1">
    <citation type="journal article" date="2017" name="Genome Biol.">
        <title>New reference genome sequences of hot pepper reveal the massive evolution of plant disease-resistance genes by retroduplication.</title>
        <authorList>
            <person name="Kim S."/>
            <person name="Park J."/>
            <person name="Yeom S.I."/>
            <person name="Kim Y.M."/>
            <person name="Seo E."/>
            <person name="Kim K.T."/>
            <person name="Kim M.S."/>
            <person name="Lee J.M."/>
            <person name="Cheong K."/>
            <person name="Shin H.S."/>
            <person name="Kim S.B."/>
            <person name="Han K."/>
            <person name="Lee J."/>
            <person name="Park M."/>
            <person name="Lee H.A."/>
            <person name="Lee H.Y."/>
            <person name="Lee Y."/>
            <person name="Oh S."/>
            <person name="Lee J.H."/>
            <person name="Choi E."/>
            <person name="Choi E."/>
            <person name="Lee S.E."/>
            <person name="Jeon J."/>
            <person name="Kim H."/>
            <person name="Choi G."/>
            <person name="Song H."/>
            <person name="Lee J."/>
            <person name="Lee S.C."/>
            <person name="Kwon J.K."/>
            <person name="Lee H.Y."/>
            <person name="Koo N."/>
            <person name="Hong Y."/>
            <person name="Kim R.W."/>
            <person name="Kang W.H."/>
            <person name="Huh J.H."/>
            <person name="Kang B.C."/>
            <person name="Yang T.J."/>
            <person name="Lee Y.H."/>
            <person name="Bennetzen J.L."/>
            <person name="Choi D."/>
        </authorList>
    </citation>
    <scope>NUCLEOTIDE SEQUENCE [LARGE SCALE GENOMIC DNA]</scope>
    <source>
        <strain evidence="3">cv. PBC81</strain>
    </source>
</reference>
<dbReference type="EMBL" id="MLFT02000009">
    <property type="protein sequence ID" value="PHT38366.1"/>
    <property type="molecule type" value="Genomic_DNA"/>
</dbReference>
<evidence type="ECO:0000313" key="2">
    <source>
        <dbReference type="EMBL" id="PHT38366.1"/>
    </source>
</evidence>
<evidence type="ECO:0000256" key="1">
    <source>
        <dbReference type="SAM" id="MobiDB-lite"/>
    </source>
</evidence>